<organism evidence="2 3">
    <name type="scientific">Metapseudomonas furukawaii</name>
    <name type="common">Pseudomonas furukawaii</name>
    <dbReference type="NCBI Taxonomy" id="1149133"/>
    <lineage>
        <taxon>Bacteria</taxon>
        <taxon>Pseudomonadati</taxon>
        <taxon>Pseudomonadota</taxon>
        <taxon>Gammaproteobacteria</taxon>
        <taxon>Pseudomonadales</taxon>
        <taxon>Pseudomonadaceae</taxon>
        <taxon>Metapseudomonas</taxon>
    </lineage>
</organism>
<dbReference type="AlphaFoldDB" id="A0AAD1C3A6"/>
<dbReference type="EMBL" id="AP014862">
    <property type="protein sequence ID" value="BAU76699.1"/>
    <property type="molecule type" value="Genomic_DNA"/>
</dbReference>
<evidence type="ECO:0000313" key="3">
    <source>
        <dbReference type="Proteomes" id="UP000218554"/>
    </source>
</evidence>
<evidence type="ECO:0000256" key="1">
    <source>
        <dbReference type="SAM" id="MobiDB-lite"/>
    </source>
</evidence>
<evidence type="ECO:0000313" key="2">
    <source>
        <dbReference type="EMBL" id="BAU76699.1"/>
    </source>
</evidence>
<proteinExistence type="predicted"/>
<accession>A0AAD1C3A6</accession>
<gene>
    <name evidence="2" type="ORF">KF707C_50110</name>
</gene>
<protein>
    <submittedName>
        <fullName evidence="2">Uncharacterized protein</fullName>
    </submittedName>
</protein>
<reference evidence="3" key="1">
    <citation type="submission" date="2015-05" db="EMBL/GenBank/DDBJ databases">
        <title>Draft genome sequencing of a biphenyl-degrading bacterium, Pseudomonas balearica KF707 (=NBRC110670).</title>
        <authorList>
            <person name="Kimura N."/>
            <person name="Hirose J."/>
            <person name="Watanabe T."/>
            <person name="Suenaga H."/>
            <person name="Fujihara H."/>
            <person name="Noguchi M."/>
            <person name="Hashimoto M."/>
            <person name="Shimodaira J."/>
            <person name="Tsuchikane K."/>
            <person name="Hosoyama A."/>
            <person name="Yamazoe A."/>
            <person name="Fujita N."/>
            <person name="Furukawa K."/>
        </authorList>
    </citation>
    <scope>NUCLEOTIDE SEQUENCE [LARGE SCALE GENOMIC DNA]</scope>
    <source>
        <strain evidence="3">DSM 10086 / NBRC 110670 / KF707</strain>
    </source>
</reference>
<keyword evidence="3" id="KW-1185">Reference proteome</keyword>
<dbReference type="Proteomes" id="UP000218554">
    <property type="component" value="Chromosome"/>
</dbReference>
<dbReference type="KEGG" id="pfuw:KF707C_50110"/>
<feature type="region of interest" description="Disordered" evidence="1">
    <location>
        <begin position="20"/>
        <end position="44"/>
    </location>
</feature>
<sequence>MLFQAHGAALLAGLARIGGRARTKTSPGWQAGFRQAVSGAGHGK</sequence>
<reference evidence="2 3" key="2">
    <citation type="journal article" date="2017" name="Int. J. Syst. Evol. Microbiol.">
        <title>Pseudomonas furukawaii sp. nov., a polychlorinated biphenyl-degrading bacterium isolated from biphenyl-contaminated soil in Japan.</title>
        <authorList>
            <person name="Kimura N."/>
            <person name="Watanabe T."/>
            <person name="Suenaga H."/>
            <person name="Fujihara H."/>
            <person name="Futagami T."/>
            <person name="Goto M."/>
            <person name="Hanada S."/>
            <person name="Hirose J."/>
        </authorList>
    </citation>
    <scope>NUCLEOTIDE SEQUENCE [LARGE SCALE GENOMIC DNA]</scope>
    <source>
        <strain evidence="3">DSM 10086 / NBRC 110670 / KF707</strain>
    </source>
</reference>
<name>A0AAD1C3A6_METFU</name>